<dbReference type="PROSITE" id="PS50109">
    <property type="entry name" value="HIS_KIN"/>
    <property type="match status" value="1"/>
</dbReference>
<dbReference type="EC" id="2.7.13.3" evidence="2"/>
<dbReference type="Pfam" id="PF00512">
    <property type="entry name" value="HisKA"/>
    <property type="match status" value="1"/>
</dbReference>
<dbReference type="Gene3D" id="1.10.287.130">
    <property type="match status" value="1"/>
</dbReference>
<keyword evidence="12" id="KW-1185">Reference proteome</keyword>
<name>A0A6I6JCZ0_9BACT</name>
<keyword evidence="7" id="KW-0067">ATP-binding</keyword>
<dbReference type="Gene3D" id="3.30.565.10">
    <property type="entry name" value="Histidine kinase-like ATPase, C-terminal domain"/>
    <property type="match status" value="1"/>
</dbReference>
<keyword evidence="6 11" id="KW-0418">Kinase</keyword>
<dbReference type="AlphaFoldDB" id="A0A6I6JCZ0"/>
<keyword evidence="9" id="KW-1133">Transmembrane helix</keyword>
<organism evidence="11 12">
    <name type="scientific">Pseudodesulfovibrio cashew</name>
    <dbReference type="NCBI Taxonomy" id="2678688"/>
    <lineage>
        <taxon>Bacteria</taxon>
        <taxon>Pseudomonadati</taxon>
        <taxon>Thermodesulfobacteriota</taxon>
        <taxon>Desulfovibrionia</taxon>
        <taxon>Desulfovibrionales</taxon>
        <taxon>Desulfovibrionaceae</taxon>
    </lineage>
</organism>
<evidence type="ECO:0000256" key="3">
    <source>
        <dbReference type="ARBA" id="ARBA00022553"/>
    </source>
</evidence>
<keyword evidence="4" id="KW-0808">Transferase</keyword>
<dbReference type="SUPFAM" id="SSF55874">
    <property type="entry name" value="ATPase domain of HSP90 chaperone/DNA topoisomerase II/histidine kinase"/>
    <property type="match status" value="1"/>
</dbReference>
<dbReference type="GO" id="GO:0000155">
    <property type="term" value="F:phosphorelay sensor kinase activity"/>
    <property type="evidence" value="ECO:0007669"/>
    <property type="project" value="InterPro"/>
</dbReference>
<feature type="transmembrane region" description="Helical" evidence="9">
    <location>
        <begin position="20"/>
        <end position="41"/>
    </location>
</feature>
<dbReference type="InterPro" id="IPR036097">
    <property type="entry name" value="HisK_dim/P_sf"/>
</dbReference>
<dbReference type="EMBL" id="CP046400">
    <property type="protein sequence ID" value="QGY39971.1"/>
    <property type="molecule type" value="Genomic_DNA"/>
</dbReference>
<dbReference type="GO" id="GO:0005524">
    <property type="term" value="F:ATP binding"/>
    <property type="evidence" value="ECO:0007669"/>
    <property type="project" value="UniProtKB-KW"/>
</dbReference>
<evidence type="ECO:0000313" key="11">
    <source>
        <dbReference type="EMBL" id="QGY39971.1"/>
    </source>
</evidence>
<evidence type="ECO:0000256" key="7">
    <source>
        <dbReference type="ARBA" id="ARBA00022840"/>
    </source>
</evidence>
<feature type="domain" description="Histidine kinase" evidence="10">
    <location>
        <begin position="268"/>
        <end position="478"/>
    </location>
</feature>
<keyword evidence="3" id="KW-0597">Phosphoprotein</keyword>
<dbReference type="InterPro" id="IPR003661">
    <property type="entry name" value="HisK_dim/P_dom"/>
</dbReference>
<dbReference type="SMART" id="SM00387">
    <property type="entry name" value="HATPase_c"/>
    <property type="match status" value="1"/>
</dbReference>
<evidence type="ECO:0000256" key="8">
    <source>
        <dbReference type="ARBA" id="ARBA00023012"/>
    </source>
</evidence>
<dbReference type="InterPro" id="IPR003594">
    <property type="entry name" value="HATPase_dom"/>
</dbReference>
<dbReference type="PRINTS" id="PR00344">
    <property type="entry name" value="BCTRLSENSOR"/>
</dbReference>
<dbReference type="CDD" id="cd00082">
    <property type="entry name" value="HisKA"/>
    <property type="match status" value="1"/>
</dbReference>
<evidence type="ECO:0000256" key="9">
    <source>
        <dbReference type="SAM" id="Phobius"/>
    </source>
</evidence>
<evidence type="ECO:0000256" key="2">
    <source>
        <dbReference type="ARBA" id="ARBA00012438"/>
    </source>
</evidence>
<feature type="transmembrane region" description="Helical" evidence="9">
    <location>
        <begin position="212"/>
        <end position="232"/>
    </location>
</feature>
<dbReference type="Pfam" id="PF02518">
    <property type="entry name" value="HATPase_c"/>
    <property type="match status" value="1"/>
</dbReference>
<keyword evidence="9" id="KW-0812">Transmembrane</keyword>
<keyword evidence="8" id="KW-0902">Two-component regulatory system</keyword>
<evidence type="ECO:0000256" key="4">
    <source>
        <dbReference type="ARBA" id="ARBA00022679"/>
    </source>
</evidence>
<dbReference type="KEGG" id="psel:GM415_07475"/>
<evidence type="ECO:0000256" key="6">
    <source>
        <dbReference type="ARBA" id="ARBA00022777"/>
    </source>
</evidence>
<dbReference type="PANTHER" id="PTHR43065:SF10">
    <property type="entry name" value="PEROXIDE STRESS-ACTIVATED HISTIDINE KINASE MAK3"/>
    <property type="match status" value="1"/>
</dbReference>
<dbReference type="PANTHER" id="PTHR43065">
    <property type="entry name" value="SENSOR HISTIDINE KINASE"/>
    <property type="match status" value="1"/>
</dbReference>
<dbReference type="SUPFAM" id="SSF47384">
    <property type="entry name" value="Homodimeric domain of signal transducing histidine kinase"/>
    <property type="match status" value="1"/>
</dbReference>
<dbReference type="RefSeq" id="WP_158947195.1">
    <property type="nucleotide sequence ID" value="NZ_CP046400.1"/>
</dbReference>
<keyword evidence="5" id="KW-0547">Nucleotide-binding</keyword>
<reference evidence="11 12" key="1">
    <citation type="submission" date="2019-11" db="EMBL/GenBank/DDBJ databases">
        <authorList>
            <person name="Zheng R.K."/>
            <person name="Sun C.M."/>
        </authorList>
    </citation>
    <scope>NUCLEOTIDE SEQUENCE [LARGE SCALE GENOMIC DNA]</scope>
    <source>
        <strain evidence="11 12">SRB007</strain>
    </source>
</reference>
<dbReference type="InterPro" id="IPR004358">
    <property type="entry name" value="Sig_transdc_His_kin-like_C"/>
</dbReference>
<evidence type="ECO:0000256" key="1">
    <source>
        <dbReference type="ARBA" id="ARBA00000085"/>
    </source>
</evidence>
<dbReference type="InterPro" id="IPR005467">
    <property type="entry name" value="His_kinase_dom"/>
</dbReference>
<accession>A0A6I6JCZ0</accession>
<comment type="catalytic activity">
    <reaction evidence="1">
        <text>ATP + protein L-histidine = ADP + protein N-phospho-L-histidine.</text>
        <dbReference type="EC" id="2.7.13.3"/>
    </reaction>
</comment>
<evidence type="ECO:0000256" key="5">
    <source>
        <dbReference type="ARBA" id="ARBA00022741"/>
    </source>
</evidence>
<dbReference type="InterPro" id="IPR036890">
    <property type="entry name" value="HATPase_C_sf"/>
</dbReference>
<evidence type="ECO:0000259" key="10">
    <source>
        <dbReference type="PROSITE" id="PS50109"/>
    </source>
</evidence>
<keyword evidence="9" id="KW-0472">Membrane</keyword>
<protein>
    <recommendedName>
        <fullName evidence="2">histidine kinase</fullName>
        <ecNumber evidence="2">2.7.13.3</ecNumber>
    </recommendedName>
</protein>
<dbReference type="SMART" id="SM00388">
    <property type="entry name" value="HisKA"/>
    <property type="match status" value="1"/>
</dbReference>
<sequence>MRQFNEGGSRPLQFVRVISWTLFVIILGFSLLLSVFISKYAERTLLEKQKEFGLLLAENVSHQVFTRFVMPAVMQYGGISLRNEVQSKALDEVVRSTIHSFHVTSLRIYDQNGVITYSLDKDEIGTKGNALYMVTRTWKTEEFSSEILAKVSKFVSLFRVRLSPGNMTLRAYYPLRAERSLTDISENPIMGILEFKQDISADFMAMLNFERLVIAFSLVTSLVLFFLVVAVLRRAERLSNKQLKEKEQLLFELQQQEKLAGMGRMVAGVAHEIRNPLGIISSSAELVLKKARKEGSSYTRLLEAVHEEAKRLTRTVAEFLDYARPKKPTMADVDVGRLLDQVAVFMEPECEKLGVTIQRDYSGDLSAKGDKDLLYRAFYNLVANGLQAIAQAGVNGGLLVIRAVREEGRLHVLFQDSGPGFPAEHIEKVRDPFFTTKDSGTGLGLALVSTILESHGVEMHLSNAEEGGARVDILFPEG</sequence>
<evidence type="ECO:0000313" key="12">
    <source>
        <dbReference type="Proteomes" id="UP000428328"/>
    </source>
</evidence>
<dbReference type="Proteomes" id="UP000428328">
    <property type="component" value="Chromosome"/>
</dbReference>
<gene>
    <name evidence="11" type="ORF">GM415_07475</name>
</gene>
<proteinExistence type="predicted"/>